<accession>A0ABR4KGX9</accession>
<comment type="caution">
    <text evidence="1">The sequence shown here is derived from an EMBL/GenBank/DDBJ whole genome shotgun (WGS) entry which is preliminary data.</text>
</comment>
<evidence type="ECO:0000313" key="2">
    <source>
        <dbReference type="Proteomes" id="UP001610446"/>
    </source>
</evidence>
<dbReference type="InterPro" id="IPR002110">
    <property type="entry name" value="Ankyrin_rpt"/>
</dbReference>
<dbReference type="InterPro" id="IPR036770">
    <property type="entry name" value="Ankyrin_rpt-contain_sf"/>
</dbReference>
<sequence length="191" mass="21039">MADLILTIIEKCPSLITQKNNQGLTAFHLTVQCQQTELMQRFLELGANSMAHHAAAAMSELGKDNLDQALALGHNINARNAAGETPIMKYIYLGDPEGIRIFQDAGADLFTINNAGETLLHILAGAPMVVRLPLPWKLCQCDERKVIASFKHLMAQGLDPSLEDKRSRTAMVSIFTSLIWYEALESCADML</sequence>
<evidence type="ECO:0000313" key="1">
    <source>
        <dbReference type="EMBL" id="KAL2851538.1"/>
    </source>
</evidence>
<protein>
    <submittedName>
        <fullName evidence="1">Ankyrin repeat-containing domain protein</fullName>
    </submittedName>
</protein>
<dbReference type="SMART" id="SM00248">
    <property type="entry name" value="ANK"/>
    <property type="match status" value="2"/>
</dbReference>
<dbReference type="Gene3D" id="1.25.40.20">
    <property type="entry name" value="Ankyrin repeat-containing domain"/>
    <property type="match status" value="1"/>
</dbReference>
<dbReference type="EMBL" id="JBFXLU010000030">
    <property type="protein sequence ID" value="KAL2851538.1"/>
    <property type="molecule type" value="Genomic_DNA"/>
</dbReference>
<name>A0ABR4KGX9_9EURO</name>
<organism evidence="1 2">
    <name type="scientific">Aspergillus pseudoustus</name>
    <dbReference type="NCBI Taxonomy" id="1810923"/>
    <lineage>
        <taxon>Eukaryota</taxon>
        <taxon>Fungi</taxon>
        <taxon>Dikarya</taxon>
        <taxon>Ascomycota</taxon>
        <taxon>Pezizomycotina</taxon>
        <taxon>Eurotiomycetes</taxon>
        <taxon>Eurotiomycetidae</taxon>
        <taxon>Eurotiales</taxon>
        <taxon>Aspergillaceae</taxon>
        <taxon>Aspergillus</taxon>
        <taxon>Aspergillus subgen. Nidulantes</taxon>
    </lineage>
</organism>
<gene>
    <name evidence="1" type="ORF">BJY01DRAFT_117213</name>
</gene>
<proteinExistence type="predicted"/>
<keyword evidence="2" id="KW-1185">Reference proteome</keyword>
<dbReference type="Proteomes" id="UP001610446">
    <property type="component" value="Unassembled WGS sequence"/>
</dbReference>
<reference evidence="1 2" key="1">
    <citation type="submission" date="2024-07" db="EMBL/GenBank/DDBJ databases">
        <title>Section-level genome sequencing and comparative genomics of Aspergillus sections Usti and Cavernicolus.</title>
        <authorList>
            <consortium name="Lawrence Berkeley National Laboratory"/>
            <person name="Nybo J.L."/>
            <person name="Vesth T.C."/>
            <person name="Theobald S."/>
            <person name="Frisvad J.C."/>
            <person name="Larsen T.O."/>
            <person name="Kjaerboelling I."/>
            <person name="Rothschild-Mancinelli K."/>
            <person name="Lyhne E.K."/>
            <person name="Kogle M.E."/>
            <person name="Barry K."/>
            <person name="Clum A."/>
            <person name="Na H."/>
            <person name="Ledsgaard L."/>
            <person name="Lin J."/>
            <person name="Lipzen A."/>
            <person name="Kuo A."/>
            <person name="Riley R."/>
            <person name="Mondo S."/>
            <person name="Labutti K."/>
            <person name="Haridas S."/>
            <person name="Pangalinan J."/>
            <person name="Salamov A.A."/>
            <person name="Simmons B.A."/>
            <person name="Magnuson J.K."/>
            <person name="Chen J."/>
            <person name="Drula E."/>
            <person name="Henrissat B."/>
            <person name="Wiebenga A."/>
            <person name="Lubbers R.J."/>
            <person name="Gomes A.C."/>
            <person name="Makela M.R."/>
            <person name="Stajich J."/>
            <person name="Grigoriev I.V."/>
            <person name="Mortensen U.H."/>
            <person name="De Vries R.P."/>
            <person name="Baker S.E."/>
            <person name="Andersen M.R."/>
        </authorList>
    </citation>
    <scope>NUCLEOTIDE SEQUENCE [LARGE SCALE GENOMIC DNA]</scope>
    <source>
        <strain evidence="1 2">CBS 123904</strain>
    </source>
</reference>
<dbReference type="SUPFAM" id="SSF48403">
    <property type="entry name" value="Ankyrin repeat"/>
    <property type="match status" value="1"/>
</dbReference>